<dbReference type="InterPro" id="IPR015422">
    <property type="entry name" value="PyrdxlP-dep_Trfase_small"/>
</dbReference>
<dbReference type="InterPro" id="IPR000192">
    <property type="entry name" value="Aminotrans_V_dom"/>
</dbReference>
<dbReference type="GO" id="GO:0008483">
    <property type="term" value="F:transaminase activity"/>
    <property type="evidence" value="ECO:0007669"/>
    <property type="project" value="UniProtKB-KW"/>
</dbReference>
<dbReference type="AlphaFoldDB" id="A0A8J6Y4B8"/>
<dbReference type="SUPFAM" id="SSF53383">
    <property type="entry name" value="PLP-dependent transferases"/>
    <property type="match status" value="1"/>
</dbReference>
<dbReference type="InterPro" id="IPR015424">
    <property type="entry name" value="PyrdxlP-dep_Trfase"/>
</dbReference>
<organism evidence="3 4">
    <name type="scientific">Candidatus Polarisedimenticola svalbardensis</name>
    <dbReference type="NCBI Taxonomy" id="2886004"/>
    <lineage>
        <taxon>Bacteria</taxon>
        <taxon>Pseudomonadati</taxon>
        <taxon>Acidobacteriota</taxon>
        <taxon>Candidatus Polarisedimenticolia</taxon>
        <taxon>Candidatus Polarisedimenticolales</taxon>
        <taxon>Candidatus Polarisedimenticolaceae</taxon>
        <taxon>Candidatus Polarisedimenticola</taxon>
    </lineage>
</organism>
<dbReference type="InterPro" id="IPR015421">
    <property type="entry name" value="PyrdxlP-dep_Trfase_major"/>
</dbReference>
<evidence type="ECO:0000313" key="3">
    <source>
        <dbReference type="EMBL" id="MBD3866935.1"/>
    </source>
</evidence>
<dbReference type="Proteomes" id="UP000648239">
    <property type="component" value="Unassembled WGS sequence"/>
</dbReference>
<proteinExistence type="predicted"/>
<comment type="caution">
    <text evidence="3">The sequence shown here is derived from an EMBL/GenBank/DDBJ whole genome shotgun (WGS) entry which is preliminary data.</text>
</comment>
<dbReference type="Gene3D" id="3.40.640.10">
    <property type="entry name" value="Type I PLP-dependent aspartate aminotransferase-like (Major domain)"/>
    <property type="match status" value="1"/>
</dbReference>
<evidence type="ECO:0000259" key="2">
    <source>
        <dbReference type="Pfam" id="PF00266"/>
    </source>
</evidence>
<accession>A0A8J6Y4B8</accession>
<feature type="domain" description="Aminotransferase class V" evidence="2">
    <location>
        <begin position="37"/>
        <end position="450"/>
    </location>
</feature>
<evidence type="ECO:0000313" key="4">
    <source>
        <dbReference type="Proteomes" id="UP000648239"/>
    </source>
</evidence>
<protein>
    <submittedName>
        <fullName evidence="3">Aminotransferase class V-fold PLP-dependent enzyme</fullName>
    </submittedName>
</protein>
<keyword evidence="1" id="KW-0663">Pyridoxal phosphate</keyword>
<keyword evidence="3" id="KW-0808">Transferase</keyword>
<reference evidence="3 4" key="1">
    <citation type="submission" date="2020-08" db="EMBL/GenBank/DDBJ databases">
        <title>Acidobacteriota in marine sediments use diverse sulfur dissimilation pathways.</title>
        <authorList>
            <person name="Wasmund K."/>
        </authorList>
    </citation>
    <scope>NUCLEOTIDE SEQUENCE [LARGE SCALE GENOMIC DNA]</scope>
    <source>
        <strain evidence="3">MAG AM4</strain>
    </source>
</reference>
<dbReference type="PANTHER" id="PTHR43686">
    <property type="entry name" value="SULFURTRANSFERASE-RELATED"/>
    <property type="match status" value="1"/>
</dbReference>
<dbReference type="Pfam" id="PF00266">
    <property type="entry name" value="Aminotran_5"/>
    <property type="match status" value="1"/>
</dbReference>
<sequence>MSAPDQTFEEVATLIRSQDISRRHRYPTPFGERLVCYADLTASGRHLQCVEDWMAGLRPMYANSHTLVSSTGRLVTRLREEARNIIHRSVHADDDDVVLFVGSGATAAINKLVGLLGFRISEPLETAYRLSDAIPDHERPLVFLGPYEHHSNELPWMESVADVEEIPLTGCGRIDLDHLEKRLVETTGRPLRIGSFNAASNVTGILSEVRAIAKTLHRHGALACFDYAASAPYVPIDMHPADPEESIDALFLSPHKFVGGPGGSGVLVAARKMFRSRSPERPGGGTVDYVAGPEPTDVDYVRCPSEREEGGTPAIMGDLRASAAFLLKDRADAAAIMKHEMAISRAAVQRLDRHPKIRILGPVEPDRLAILSISIQDLHHDFASILLDHLFGIQNRSGCSCAGPYGHRLLDIHRDESERFRALLRRGFQGVKPGWVRLSLPWYSTPEEIDFILEATEFVADHGLDFLPLYEHNWKDGMWCHRENDVGCSGGPILDIEALLKAAHPVPCAAGFTERQIQGEQAGYITAARRMAIELRARWEREQPVWNQPSGDDEIDELVWFKYVHASM</sequence>
<evidence type="ECO:0000256" key="1">
    <source>
        <dbReference type="ARBA" id="ARBA00022898"/>
    </source>
</evidence>
<gene>
    <name evidence="3" type="ORF">IFK94_02330</name>
</gene>
<name>A0A8J6Y4B8_9BACT</name>
<dbReference type="PANTHER" id="PTHR43686:SF1">
    <property type="entry name" value="AMINOTRAN_5 DOMAIN-CONTAINING PROTEIN"/>
    <property type="match status" value="1"/>
</dbReference>
<dbReference type="EMBL" id="JACXWD010000004">
    <property type="protein sequence ID" value="MBD3866935.1"/>
    <property type="molecule type" value="Genomic_DNA"/>
</dbReference>
<keyword evidence="3" id="KW-0032">Aminotransferase</keyword>
<dbReference type="Gene3D" id="3.90.1150.10">
    <property type="entry name" value="Aspartate Aminotransferase, domain 1"/>
    <property type="match status" value="1"/>
</dbReference>